<comment type="caution">
    <text evidence="8">The sequence shown here is derived from an EMBL/GenBank/DDBJ whole genome shotgun (WGS) entry which is preliminary data.</text>
</comment>
<organism evidence="8 9">
    <name type="scientific">Plakobranchus ocellatus</name>
    <dbReference type="NCBI Taxonomy" id="259542"/>
    <lineage>
        <taxon>Eukaryota</taxon>
        <taxon>Metazoa</taxon>
        <taxon>Spiralia</taxon>
        <taxon>Lophotrochozoa</taxon>
        <taxon>Mollusca</taxon>
        <taxon>Gastropoda</taxon>
        <taxon>Heterobranchia</taxon>
        <taxon>Euthyneura</taxon>
        <taxon>Panpulmonata</taxon>
        <taxon>Sacoglossa</taxon>
        <taxon>Placobranchoidea</taxon>
        <taxon>Plakobranchidae</taxon>
        <taxon>Plakobranchus</taxon>
    </lineage>
</organism>
<feature type="compositionally biased region" description="Basic and acidic residues" evidence="7">
    <location>
        <begin position="135"/>
        <end position="147"/>
    </location>
</feature>
<evidence type="ECO:0000313" key="8">
    <source>
        <dbReference type="EMBL" id="GFO34613.1"/>
    </source>
</evidence>
<dbReference type="GO" id="GO:0006364">
    <property type="term" value="P:rRNA processing"/>
    <property type="evidence" value="ECO:0007669"/>
    <property type="project" value="TreeGrafter"/>
</dbReference>
<comment type="similarity">
    <text evidence="3">Belongs to the NOP53 family.</text>
</comment>
<sequence length="364" mass="41435">MADSHNAPKLSKKRKLGKNKKKSWRVSKVEDIEEFLEDERQQMRTGGLVSEKSDETLFVLDTSSSTATKKVSVGETQSKKARKGKSLRCLALLQPDPHSKAVRKPDQPNFQKGKRTSRILERLRARSQSQQRQKAAKDREQYAATRRDGVEQRKLMPVTPEDLWADDACDNKRGTSIKSPRSYKRKPSGLPATVIPHSGASVNPSYEDHQALLLEAHLVEVKKEKEQKKLHNALDAKFPDKANAPNESTYLIEMSAGLVSGSEEENEEDTADGSTSISVNPPVRREDRKTRKQRRVELESKLQANQKAKKLDVKQRENNPEGNLLQDIYKSVQRRNIIEPRVKQKVKRKYKLKTFEKKGHKAVT</sequence>
<dbReference type="InterPro" id="IPR011687">
    <property type="entry name" value="Nop53/GLTSCR2"/>
</dbReference>
<evidence type="ECO:0000256" key="5">
    <source>
        <dbReference type="ARBA" id="ARBA00022517"/>
    </source>
</evidence>
<feature type="compositionally biased region" description="Basic and acidic residues" evidence="7">
    <location>
        <begin position="283"/>
        <end position="300"/>
    </location>
</feature>
<dbReference type="PIRSF" id="PIRSF017302">
    <property type="entry name" value="Gltscr2"/>
    <property type="match status" value="1"/>
</dbReference>
<dbReference type="PANTHER" id="PTHR14211">
    <property type="entry name" value="GLIOMA SUPPRESSOR CANDIDATE REGION GENE 2"/>
    <property type="match status" value="1"/>
</dbReference>
<proteinExistence type="inferred from homology"/>
<dbReference type="PANTHER" id="PTHR14211:SF7">
    <property type="entry name" value="RIBOSOME BIOGENESIS PROTEIN NOP53"/>
    <property type="match status" value="1"/>
</dbReference>
<feature type="region of interest" description="Disordered" evidence="7">
    <location>
        <begin position="258"/>
        <end position="327"/>
    </location>
</feature>
<dbReference type="AlphaFoldDB" id="A0AAV4CRU5"/>
<dbReference type="GO" id="GO:0000027">
    <property type="term" value="P:ribosomal large subunit assembly"/>
    <property type="evidence" value="ECO:0007669"/>
    <property type="project" value="TreeGrafter"/>
</dbReference>
<evidence type="ECO:0000256" key="6">
    <source>
        <dbReference type="ARBA" id="ARBA00023242"/>
    </source>
</evidence>
<gene>
    <name evidence="8" type="ORF">PoB_006111800</name>
</gene>
<evidence type="ECO:0000313" key="9">
    <source>
        <dbReference type="Proteomes" id="UP000735302"/>
    </source>
</evidence>
<keyword evidence="9" id="KW-1185">Reference proteome</keyword>
<keyword evidence="5" id="KW-0690">Ribosome biogenesis</keyword>
<dbReference type="Pfam" id="PF07767">
    <property type="entry name" value="Nop53"/>
    <property type="match status" value="1"/>
</dbReference>
<protein>
    <recommendedName>
        <fullName evidence="4">Ribosome biogenesis protein NOP53</fullName>
    </recommendedName>
</protein>
<dbReference type="GO" id="GO:0005654">
    <property type="term" value="C:nucleoplasm"/>
    <property type="evidence" value="ECO:0007669"/>
    <property type="project" value="UniProtKB-SubCell"/>
</dbReference>
<feature type="region of interest" description="Disordered" evidence="7">
    <location>
        <begin position="1"/>
        <end position="25"/>
    </location>
</feature>
<dbReference type="GO" id="GO:0008097">
    <property type="term" value="F:5S rRNA binding"/>
    <property type="evidence" value="ECO:0007669"/>
    <property type="project" value="TreeGrafter"/>
</dbReference>
<dbReference type="EMBL" id="BLXT01006926">
    <property type="protein sequence ID" value="GFO34613.1"/>
    <property type="molecule type" value="Genomic_DNA"/>
</dbReference>
<evidence type="ECO:0000256" key="7">
    <source>
        <dbReference type="SAM" id="MobiDB-lite"/>
    </source>
</evidence>
<evidence type="ECO:0000256" key="3">
    <source>
        <dbReference type="ARBA" id="ARBA00008838"/>
    </source>
</evidence>
<feature type="compositionally biased region" description="Low complexity" evidence="7">
    <location>
        <begin position="62"/>
        <end position="73"/>
    </location>
</feature>
<evidence type="ECO:0000256" key="1">
    <source>
        <dbReference type="ARBA" id="ARBA00004604"/>
    </source>
</evidence>
<feature type="compositionally biased region" description="Basic and acidic residues" evidence="7">
    <location>
        <begin position="97"/>
        <end position="106"/>
    </location>
</feature>
<feature type="region of interest" description="Disordered" evidence="7">
    <location>
        <begin position="61"/>
        <end position="147"/>
    </location>
</feature>
<reference evidence="8 9" key="1">
    <citation type="journal article" date="2021" name="Elife">
        <title>Chloroplast acquisition without the gene transfer in kleptoplastic sea slugs, Plakobranchus ocellatus.</title>
        <authorList>
            <person name="Maeda T."/>
            <person name="Takahashi S."/>
            <person name="Yoshida T."/>
            <person name="Shimamura S."/>
            <person name="Takaki Y."/>
            <person name="Nagai Y."/>
            <person name="Toyoda A."/>
            <person name="Suzuki Y."/>
            <person name="Arimoto A."/>
            <person name="Ishii H."/>
            <person name="Satoh N."/>
            <person name="Nishiyama T."/>
            <person name="Hasebe M."/>
            <person name="Maruyama T."/>
            <person name="Minagawa J."/>
            <person name="Obokata J."/>
            <person name="Shigenobu S."/>
        </authorList>
    </citation>
    <scope>NUCLEOTIDE SEQUENCE [LARGE SCALE GENOMIC DNA]</scope>
</reference>
<feature type="compositionally biased region" description="Acidic residues" evidence="7">
    <location>
        <begin position="262"/>
        <end position="271"/>
    </location>
</feature>
<evidence type="ECO:0000256" key="4">
    <source>
        <dbReference type="ARBA" id="ARBA00018339"/>
    </source>
</evidence>
<keyword evidence="6" id="KW-0539">Nucleus</keyword>
<dbReference type="Proteomes" id="UP000735302">
    <property type="component" value="Unassembled WGS sequence"/>
</dbReference>
<evidence type="ECO:0000256" key="2">
    <source>
        <dbReference type="ARBA" id="ARBA00004642"/>
    </source>
</evidence>
<comment type="subcellular location">
    <subcellularLocation>
        <location evidence="1">Nucleus</location>
        <location evidence="1">Nucleolus</location>
    </subcellularLocation>
    <subcellularLocation>
        <location evidence="2">Nucleus</location>
        <location evidence="2">Nucleoplasm</location>
    </subcellularLocation>
</comment>
<accession>A0AAV4CRU5</accession>
<name>A0AAV4CRU5_9GAST</name>
<feature type="compositionally biased region" description="Basic and acidic residues" evidence="7">
    <location>
        <begin position="309"/>
        <end position="319"/>
    </location>
</feature>
<feature type="compositionally biased region" description="Basic residues" evidence="7">
    <location>
        <begin position="10"/>
        <end position="25"/>
    </location>
</feature>
<dbReference type="GO" id="GO:0005730">
    <property type="term" value="C:nucleolus"/>
    <property type="evidence" value="ECO:0007669"/>
    <property type="project" value="UniProtKB-SubCell"/>
</dbReference>